<gene>
    <name evidence="2" type="ORF">METZ01_LOCUS260645</name>
</gene>
<evidence type="ECO:0000313" key="2">
    <source>
        <dbReference type="EMBL" id="SVC07791.1"/>
    </source>
</evidence>
<organism evidence="2">
    <name type="scientific">marine metagenome</name>
    <dbReference type="NCBI Taxonomy" id="408172"/>
    <lineage>
        <taxon>unclassified sequences</taxon>
        <taxon>metagenomes</taxon>
        <taxon>ecological metagenomes</taxon>
    </lineage>
</organism>
<feature type="domain" description="Flagellar hook-associated protein 2 N-terminal" evidence="1">
    <location>
        <begin position="15"/>
        <end position="66"/>
    </location>
</feature>
<dbReference type="GO" id="GO:0009424">
    <property type="term" value="C:bacterial-type flagellum hook"/>
    <property type="evidence" value="ECO:0007669"/>
    <property type="project" value="InterPro"/>
</dbReference>
<reference evidence="2" key="1">
    <citation type="submission" date="2018-05" db="EMBL/GenBank/DDBJ databases">
        <authorList>
            <person name="Lanie J.A."/>
            <person name="Ng W.-L."/>
            <person name="Kazmierczak K.M."/>
            <person name="Andrzejewski T.M."/>
            <person name="Davidsen T.M."/>
            <person name="Wayne K.J."/>
            <person name="Tettelin H."/>
            <person name="Glass J.I."/>
            <person name="Rusch D."/>
            <person name="Podicherti R."/>
            <person name="Tsui H.-C.T."/>
            <person name="Winkler M.E."/>
        </authorList>
    </citation>
    <scope>NUCLEOTIDE SEQUENCE</scope>
</reference>
<accession>A0A382JAJ0</accession>
<dbReference type="InterPro" id="IPR003481">
    <property type="entry name" value="FliD_N"/>
</dbReference>
<dbReference type="EMBL" id="UINC01072275">
    <property type="protein sequence ID" value="SVC07791.1"/>
    <property type="molecule type" value="Genomic_DNA"/>
</dbReference>
<evidence type="ECO:0000259" key="1">
    <source>
        <dbReference type="Pfam" id="PF02465"/>
    </source>
</evidence>
<sequence length="70" mass="8062">MAFDISSIFDSRNAIDYLVSQYIQLESRPRNRIIENREKLTAKQQTLTSLDSKLSALHSSAERMTDQITD</sequence>
<name>A0A382JAJ0_9ZZZZ</name>
<proteinExistence type="predicted"/>
<protein>
    <recommendedName>
        <fullName evidence="1">Flagellar hook-associated protein 2 N-terminal domain-containing protein</fullName>
    </recommendedName>
</protein>
<dbReference type="AlphaFoldDB" id="A0A382JAJ0"/>
<feature type="non-terminal residue" evidence="2">
    <location>
        <position position="70"/>
    </location>
</feature>
<dbReference type="Pfam" id="PF02465">
    <property type="entry name" value="FliD_N"/>
    <property type="match status" value="1"/>
</dbReference>